<dbReference type="Proteomes" id="UP000233398">
    <property type="component" value="Unassembled WGS sequence"/>
</dbReference>
<evidence type="ECO:0000313" key="1">
    <source>
        <dbReference type="EMBL" id="PKD45342.1"/>
    </source>
</evidence>
<gene>
    <name evidence="1" type="ORF">CWD77_02430</name>
</gene>
<dbReference type="AlphaFoldDB" id="A0A2N0VMD0"/>
<accession>A0A2N0VMD0</accession>
<evidence type="ECO:0008006" key="3">
    <source>
        <dbReference type="Google" id="ProtNLM"/>
    </source>
</evidence>
<comment type="caution">
    <text evidence="1">The sequence shown here is derived from an EMBL/GenBank/DDBJ whole genome shotgun (WGS) entry which is preliminary data.</text>
</comment>
<reference evidence="1 2" key="1">
    <citation type="submission" date="2017-11" db="EMBL/GenBank/DDBJ databases">
        <title>Rhodohalobacter 15182 sp. nov., isolated from a salt lake.</title>
        <authorList>
            <person name="Han S."/>
        </authorList>
    </citation>
    <scope>NUCLEOTIDE SEQUENCE [LARGE SCALE GENOMIC DNA]</scope>
    <source>
        <strain evidence="1 2">15182</strain>
    </source>
</reference>
<proteinExistence type="predicted"/>
<protein>
    <recommendedName>
        <fullName evidence="3">Outer membrane protein beta-barrel domain-containing protein</fullName>
    </recommendedName>
</protein>
<name>A0A2N0VMD0_9BACT</name>
<evidence type="ECO:0000313" key="2">
    <source>
        <dbReference type="Proteomes" id="UP000233398"/>
    </source>
</evidence>
<dbReference type="EMBL" id="PISP01000001">
    <property type="protein sequence ID" value="PKD45342.1"/>
    <property type="molecule type" value="Genomic_DNA"/>
</dbReference>
<dbReference type="OrthoDB" id="1524331at2"/>
<keyword evidence="2" id="KW-1185">Reference proteome</keyword>
<organism evidence="1 2">
    <name type="scientific">Rhodohalobacter barkolensis</name>
    <dbReference type="NCBI Taxonomy" id="2053187"/>
    <lineage>
        <taxon>Bacteria</taxon>
        <taxon>Pseudomonadati</taxon>
        <taxon>Balneolota</taxon>
        <taxon>Balneolia</taxon>
        <taxon>Balneolales</taxon>
        <taxon>Balneolaceae</taxon>
        <taxon>Rhodohalobacter</taxon>
    </lineage>
</organism>
<sequence>MAQNTELGVIIGEPTGVSAKFWTSGRSAVDLGVAWSLGGSGTIHDPSGNMHIHSNYLWHFWTDSGVAFYAGLGGRLLFDNDTEFAARIPIGMQFNIARRLGIFFELAPTLPIMPETESDFDINGGAGIRFRF</sequence>